<evidence type="ECO:0000256" key="1">
    <source>
        <dbReference type="ARBA" id="ARBA00001946"/>
    </source>
</evidence>
<dbReference type="InterPro" id="IPR005000">
    <property type="entry name" value="Aldolase/citrate-lyase_domain"/>
</dbReference>
<dbReference type="GO" id="GO:0000287">
    <property type="term" value="F:magnesium ion binding"/>
    <property type="evidence" value="ECO:0007669"/>
    <property type="project" value="TreeGrafter"/>
</dbReference>
<dbReference type="InterPro" id="IPR011206">
    <property type="entry name" value="Citrate_lyase_beta/mcl1/mcl2"/>
</dbReference>
<dbReference type="Gene3D" id="3.20.20.60">
    <property type="entry name" value="Phosphoenolpyruvate-binding domains"/>
    <property type="match status" value="1"/>
</dbReference>
<keyword evidence="3" id="KW-0460">Magnesium</keyword>
<dbReference type="PANTHER" id="PTHR32308:SF10">
    <property type="entry name" value="CITRATE LYASE SUBUNIT BETA"/>
    <property type="match status" value="1"/>
</dbReference>
<gene>
    <name evidence="5" type="ORF">NOCA2360039</name>
</gene>
<dbReference type="AlphaFoldDB" id="A0A2P2C440"/>
<dbReference type="PIRSF" id="PIRSF015582">
    <property type="entry name" value="Cit_lyase_B"/>
    <property type="match status" value="1"/>
</dbReference>
<dbReference type="Pfam" id="PF03328">
    <property type="entry name" value="HpcH_HpaI"/>
    <property type="match status" value="1"/>
</dbReference>
<evidence type="ECO:0000256" key="2">
    <source>
        <dbReference type="ARBA" id="ARBA00022723"/>
    </source>
</evidence>
<keyword evidence="5" id="KW-0456">Lyase</keyword>
<dbReference type="PANTHER" id="PTHR32308">
    <property type="entry name" value="LYASE BETA SUBUNIT, PUTATIVE (AFU_ORTHOLOGUE AFUA_4G13030)-RELATED"/>
    <property type="match status" value="1"/>
</dbReference>
<dbReference type="SUPFAM" id="SSF51621">
    <property type="entry name" value="Phosphoenolpyruvate/pyruvate domain"/>
    <property type="match status" value="1"/>
</dbReference>
<name>A0A2P2C440_9ZZZZ</name>
<dbReference type="GO" id="GO:0006107">
    <property type="term" value="P:oxaloacetate metabolic process"/>
    <property type="evidence" value="ECO:0007669"/>
    <property type="project" value="TreeGrafter"/>
</dbReference>
<organism evidence="5">
    <name type="scientific">metagenome</name>
    <dbReference type="NCBI Taxonomy" id="256318"/>
    <lineage>
        <taxon>unclassified sequences</taxon>
        <taxon>metagenomes</taxon>
    </lineage>
</organism>
<protein>
    <submittedName>
        <fullName evidence="5">Putative citrate lyase beta chain</fullName>
    </submittedName>
</protein>
<dbReference type="InterPro" id="IPR040442">
    <property type="entry name" value="Pyrv_kinase-like_dom_sf"/>
</dbReference>
<accession>A0A2P2C440</accession>
<sequence length="283" mass="29540">MTVTPTSDHSLAASATSWLFVPGHRPDLFSKGVSSGADMLVLDLEDGVPSDAKPAARAAVGDWLSGGHTATVRVNAADTAWLADDVLALAGLPGLEAVVLAKAEEVDAVDRLRDELGVPVVLLVETAKGVARVRDLAQARGAARLALGAVDLTLDLGTSQDEENLMLARLELVLASRLGGLAKPLDSVPMGFVDIDAIKASSQTSRRAGFGGRLCIHPAQVAPVNASYLPDEKELAWARAVMANASEAGPTQLEGSMIDRPVVERARRVIASVDPPSAHRDAR</sequence>
<evidence type="ECO:0000259" key="4">
    <source>
        <dbReference type="Pfam" id="PF03328"/>
    </source>
</evidence>
<comment type="cofactor">
    <cofactor evidence="1">
        <name>Mg(2+)</name>
        <dbReference type="ChEBI" id="CHEBI:18420"/>
    </cofactor>
</comment>
<dbReference type="GO" id="GO:0016829">
    <property type="term" value="F:lyase activity"/>
    <property type="evidence" value="ECO:0007669"/>
    <property type="project" value="UniProtKB-KW"/>
</dbReference>
<keyword evidence="2" id="KW-0479">Metal-binding</keyword>
<proteinExistence type="predicted"/>
<evidence type="ECO:0000256" key="3">
    <source>
        <dbReference type="ARBA" id="ARBA00022842"/>
    </source>
</evidence>
<evidence type="ECO:0000313" key="5">
    <source>
        <dbReference type="EMBL" id="CUR56751.1"/>
    </source>
</evidence>
<feature type="domain" description="HpcH/HpaI aldolase/citrate lyase" evidence="4">
    <location>
        <begin position="17"/>
        <end position="218"/>
    </location>
</feature>
<dbReference type="InterPro" id="IPR015813">
    <property type="entry name" value="Pyrv/PenolPyrv_kinase-like_dom"/>
</dbReference>
<dbReference type="EMBL" id="CZKA01000030">
    <property type="protein sequence ID" value="CUR56751.1"/>
    <property type="molecule type" value="Genomic_DNA"/>
</dbReference>
<reference evidence="5" key="1">
    <citation type="submission" date="2015-08" db="EMBL/GenBank/DDBJ databases">
        <authorList>
            <person name="Babu N.S."/>
            <person name="Beckwith C.J."/>
            <person name="Beseler K.G."/>
            <person name="Brison A."/>
            <person name="Carone J.V."/>
            <person name="Caskin T.P."/>
            <person name="Diamond M."/>
            <person name="Durham M.E."/>
            <person name="Foxe J.M."/>
            <person name="Go M."/>
            <person name="Henderson B.A."/>
            <person name="Jones I.B."/>
            <person name="McGettigan J.A."/>
            <person name="Micheletti S.J."/>
            <person name="Nasrallah M.E."/>
            <person name="Ortiz D."/>
            <person name="Piller C.R."/>
            <person name="Privatt S.R."/>
            <person name="Schneider S.L."/>
            <person name="Sharp S."/>
            <person name="Smith T.C."/>
            <person name="Stanton J.D."/>
            <person name="Ullery H.E."/>
            <person name="Wilson R.J."/>
            <person name="Serrano M.G."/>
            <person name="Buck G."/>
            <person name="Lee V."/>
            <person name="Wang Y."/>
            <person name="Carvalho R."/>
            <person name="Voegtly L."/>
            <person name="Shi R."/>
            <person name="Duckworth R."/>
            <person name="Johnson A."/>
            <person name="Loviza R."/>
            <person name="Walstead R."/>
            <person name="Shah Z."/>
            <person name="Kiflezghi M."/>
            <person name="Wade K."/>
            <person name="Ball S.L."/>
            <person name="Bradley K.W."/>
            <person name="Asai D.J."/>
            <person name="Bowman C.A."/>
            <person name="Russell D.A."/>
            <person name="Pope W.H."/>
            <person name="Jacobs-Sera D."/>
            <person name="Hendrix R.W."/>
            <person name="Hatfull G.F."/>
        </authorList>
    </citation>
    <scope>NUCLEOTIDE SEQUENCE</scope>
</reference>